<protein>
    <submittedName>
        <fullName evidence="2">Uncharacterized protein</fullName>
    </submittedName>
</protein>
<evidence type="ECO:0000256" key="1">
    <source>
        <dbReference type="SAM" id="MobiDB-lite"/>
    </source>
</evidence>
<organism evidence="2 3">
    <name type="scientific">Polyporus arcularius HHB13444</name>
    <dbReference type="NCBI Taxonomy" id="1314778"/>
    <lineage>
        <taxon>Eukaryota</taxon>
        <taxon>Fungi</taxon>
        <taxon>Dikarya</taxon>
        <taxon>Basidiomycota</taxon>
        <taxon>Agaricomycotina</taxon>
        <taxon>Agaricomycetes</taxon>
        <taxon>Polyporales</taxon>
        <taxon>Polyporaceae</taxon>
        <taxon>Polyporus</taxon>
    </lineage>
</organism>
<dbReference type="EMBL" id="ML211283">
    <property type="protein sequence ID" value="TFK84963.1"/>
    <property type="molecule type" value="Genomic_DNA"/>
</dbReference>
<evidence type="ECO:0000313" key="2">
    <source>
        <dbReference type="EMBL" id="TFK84963.1"/>
    </source>
</evidence>
<accession>A0A5C3PGE2</accession>
<reference evidence="2 3" key="1">
    <citation type="journal article" date="2019" name="Nat. Ecol. Evol.">
        <title>Megaphylogeny resolves global patterns of mushroom evolution.</title>
        <authorList>
            <person name="Varga T."/>
            <person name="Krizsan K."/>
            <person name="Foldi C."/>
            <person name="Dima B."/>
            <person name="Sanchez-Garcia M."/>
            <person name="Sanchez-Ramirez S."/>
            <person name="Szollosi G.J."/>
            <person name="Szarkandi J.G."/>
            <person name="Papp V."/>
            <person name="Albert L."/>
            <person name="Andreopoulos W."/>
            <person name="Angelini C."/>
            <person name="Antonin V."/>
            <person name="Barry K.W."/>
            <person name="Bougher N.L."/>
            <person name="Buchanan P."/>
            <person name="Buyck B."/>
            <person name="Bense V."/>
            <person name="Catcheside P."/>
            <person name="Chovatia M."/>
            <person name="Cooper J."/>
            <person name="Damon W."/>
            <person name="Desjardin D."/>
            <person name="Finy P."/>
            <person name="Geml J."/>
            <person name="Haridas S."/>
            <person name="Hughes K."/>
            <person name="Justo A."/>
            <person name="Karasinski D."/>
            <person name="Kautmanova I."/>
            <person name="Kiss B."/>
            <person name="Kocsube S."/>
            <person name="Kotiranta H."/>
            <person name="LaButti K.M."/>
            <person name="Lechner B.E."/>
            <person name="Liimatainen K."/>
            <person name="Lipzen A."/>
            <person name="Lukacs Z."/>
            <person name="Mihaltcheva S."/>
            <person name="Morgado L.N."/>
            <person name="Niskanen T."/>
            <person name="Noordeloos M.E."/>
            <person name="Ohm R.A."/>
            <person name="Ortiz-Santana B."/>
            <person name="Ovrebo C."/>
            <person name="Racz N."/>
            <person name="Riley R."/>
            <person name="Savchenko A."/>
            <person name="Shiryaev A."/>
            <person name="Soop K."/>
            <person name="Spirin V."/>
            <person name="Szebenyi C."/>
            <person name="Tomsovsky M."/>
            <person name="Tulloss R.E."/>
            <person name="Uehling J."/>
            <person name="Grigoriev I.V."/>
            <person name="Vagvolgyi C."/>
            <person name="Papp T."/>
            <person name="Martin F.M."/>
            <person name="Miettinen O."/>
            <person name="Hibbett D.S."/>
            <person name="Nagy L.G."/>
        </authorList>
    </citation>
    <scope>NUCLEOTIDE SEQUENCE [LARGE SCALE GENOMIC DNA]</scope>
    <source>
        <strain evidence="2 3">HHB13444</strain>
    </source>
</reference>
<evidence type="ECO:0000313" key="3">
    <source>
        <dbReference type="Proteomes" id="UP000308197"/>
    </source>
</evidence>
<dbReference type="AlphaFoldDB" id="A0A5C3PGE2"/>
<dbReference type="InParanoid" id="A0A5C3PGE2"/>
<feature type="region of interest" description="Disordered" evidence="1">
    <location>
        <begin position="27"/>
        <end position="46"/>
    </location>
</feature>
<gene>
    <name evidence="2" type="ORF">K466DRAFT_207363</name>
</gene>
<name>A0A5C3PGE2_9APHY</name>
<keyword evidence="3" id="KW-1185">Reference proteome</keyword>
<sequence>MQSGIFGSTTLFRLNMALRVTWGGDSRAGRVEMSGGELDEDTGHRSQTVAPFLPSCTLRSSSISPTPEFPRRTAVCSPTPAPSAFDNACGAAETRGIRERDAIQAQVRRCASCGMETRRRRGQHRGGDEPDWESHAICWRPEIAFRRPAHISLFVRVFHACRLDRITPRRSRRKAASWTFLDLSSRRALTPTAEPGSVVNITIRLR</sequence>
<proteinExistence type="predicted"/>
<dbReference type="Proteomes" id="UP000308197">
    <property type="component" value="Unassembled WGS sequence"/>
</dbReference>